<dbReference type="EMBL" id="BAAASK010000003">
    <property type="protein sequence ID" value="GAA2674712.1"/>
    <property type="molecule type" value="Genomic_DNA"/>
</dbReference>
<proteinExistence type="predicted"/>
<name>A0ABN3SDT7_9ACTN</name>
<keyword evidence="2" id="KW-1185">Reference proteome</keyword>
<protein>
    <recommendedName>
        <fullName evidence="3">DUF397 domain-containing protein</fullName>
    </recommendedName>
</protein>
<gene>
    <name evidence="1" type="ORF">GCM10010310_16700</name>
</gene>
<evidence type="ECO:0000313" key="2">
    <source>
        <dbReference type="Proteomes" id="UP001499989"/>
    </source>
</evidence>
<dbReference type="RefSeq" id="WP_134111898.1">
    <property type="nucleotide sequence ID" value="NZ_BAAASK010000003.1"/>
</dbReference>
<sequence>MEFRHISSPSATRTATGDGDLIIFTPGTTADVYIALSNGKDAFVHGRKWHDFFGPAGETSP</sequence>
<dbReference type="Proteomes" id="UP001499989">
    <property type="component" value="Unassembled WGS sequence"/>
</dbReference>
<reference evidence="1 2" key="1">
    <citation type="journal article" date="2019" name="Int. J. Syst. Evol. Microbiol.">
        <title>The Global Catalogue of Microorganisms (GCM) 10K type strain sequencing project: providing services to taxonomists for standard genome sequencing and annotation.</title>
        <authorList>
            <consortium name="The Broad Institute Genomics Platform"/>
            <consortium name="The Broad Institute Genome Sequencing Center for Infectious Disease"/>
            <person name="Wu L."/>
            <person name="Ma J."/>
        </authorList>
    </citation>
    <scope>NUCLEOTIDE SEQUENCE [LARGE SCALE GENOMIC DNA]</scope>
    <source>
        <strain evidence="1 2">JCM 4531</strain>
    </source>
</reference>
<accession>A0ABN3SDT7</accession>
<organism evidence="1 2">
    <name type="scientific">Streptomyces violaceolatus</name>
    <dbReference type="NCBI Taxonomy" id="67378"/>
    <lineage>
        <taxon>Bacteria</taxon>
        <taxon>Bacillati</taxon>
        <taxon>Actinomycetota</taxon>
        <taxon>Actinomycetes</taxon>
        <taxon>Kitasatosporales</taxon>
        <taxon>Streptomycetaceae</taxon>
        <taxon>Streptomyces</taxon>
        <taxon>Streptomyces violaceoruber group</taxon>
    </lineage>
</organism>
<evidence type="ECO:0000313" key="1">
    <source>
        <dbReference type="EMBL" id="GAA2674712.1"/>
    </source>
</evidence>
<evidence type="ECO:0008006" key="3">
    <source>
        <dbReference type="Google" id="ProtNLM"/>
    </source>
</evidence>
<comment type="caution">
    <text evidence="1">The sequence shown here is derived from an EMBL/GenBank/DDBJ whole genome shotgun (WGS) entry which is preliminary data.</text>
</comment>